<evidence type="ECO:0000313" key="3">
    <source>
        <dbReference type="Proteomes" id="UP001152607"/>
    </source>
</evidence>
<name>A0A9W4UFT0_9PLEO</name>
<dbReference type="Proteomes" id="UP001152607">
    <property type="component" value="Unassembled WGS sequence"/>
</dbReference>
<feature type="compositionally biased region" description="Basic residues" evidence="1">
    <location>
        <begin position="49"/>
        <end position="59"/>
    </location>
</feature>
<feature type="compositionally biased region" description="Basic and acidic residues" evidence="1">
    <location>
        <begin position="1"/>
        <end position="11"/>
    </location>
</feature>
<feature type="compositionally biased region" description="Basic and acidic residues" evidence="1">
    <location>
        <begin position="60"/>
        <end position="92"/>
    </location>
</feature>
<protein>
    <recommendedName>
        <fullName evidence="4">rRNA-processing protein FYV7</fullName>
    </recommendedName>
</protein>
<gene>
    <name evidence="2" type="ORF">PDIGIT_LOCUS7145</name>
</gene>
<sequence>MAATKRSHEDASNGPVKKQRKGFQVGPANLPDGIHKRKVQKIKKDLIHKAKLKKQFAKLKAREGAAPERSVYDREDDRGNDRDLQDDEKSPEEPVPEPTLEPHPDRLQLLEDEKNAPEPEPESTDHAGRRQRRPRPQPFKKETELAREKKAEAEERQRAREEAEKERARRIAERERFRKTMAKARGAGTGKRKLGRESTVLLEKAKRIMGKT</sequence>
<keyword evidence="3" id="KW-1185">Reference proteome</keyword>
<evidence type="ECO:0000313" key="2">
    <source>
        <dbReference type="EMBL" id="CAI6334091.1"/>
    </source>
</evidence>
<evidence type="ECO:0000256" key="1">
    <source>
        <dbReference type="SAM" id="MobiDB-lite"/>
    </source>
</evidence>
<dbReference type="EMBL" id="CAOQHR010000004">
    <property type="protein sequence ID" value="CAI6334091.1"/>
    <property type="molecule type" value="Genomic_DNA"/>
</dbReference>
<dbReference type="OrthoDB" id="2135053at2759"/>
<proteinExistence type="predicted"/>
<evidence type="ECO:0008006" key="4">
    <source>
        <dbReference type="Google" id="ProtNLM"/>
    </source>
</evidence>
<dbReference type="PANTHER" id="PTHR41805:SF1">
    <property type="entry name" value="RRNA-PROCESSING PROTEIN FYV7"/>
    <property type="match status" value="1"/>
</dbReference>
<reference evidence="2" key="1">
    <citation type="submission" date="2023-01" db="EMBL/GenBank/DDBJ databases">
        <authorList>
            <person name="Van Ghelder C."/>
            <person name="Rancurel C."/>
        </authorList>
    </citation>
    <scope>NUCLEOTIDE SEQUENCE</scope>
    <source>
        <strain evidence="2">CNCM I-4278</strain>
    </source>
</reference>
<feature type="compositionally biased region" description="Basic and acidic residues" evidence="1">
    <location>
        <begin position="100"/>
        <end position="128"/>
    </location>
</feature>
<feature type="compositionally biased region" description="Basic and acidic residues" evidence="1">
    <location>
        <begin position="139"/>
        <end position="178"/>
    </location>
</feature>
<comment type="caution">
    <text evidence="2">The sequence shown here is derived from an EMBL/GenBank/DDBJ whole genome shotgun (WGS) entry which is preliminary data.</text>
</comment>
<feature type="region of interest" description="Disordered" evidence="1">
    <location>
        <begin position="1"/>
        <end position="199"/>
    </location>
</feature>
<dbReference type="PANTHER" id="PTHR41805">
    <property type="entry name" value="EXPRESSED PROTEIN"/>
    <property type="match status" value="1"/>
</dbReference>
<accession>A0A9W4UFT0</accession>
<organism evidence="2 3">
    <name type="scientific">Periconia digitata</name>
    <dbReference type="NCBI Taxonomy" id="1303443"/>
    <lineage>
        <taxon>Eukaryota</taxon>
        <taxon>Fungi</taxon>
        <taxon>Dikarya</taxon>
        <taxon>Ascomycota</taxon>
        <taxon>Pezizomycotina</taxon>
        <taxon>Dothideomycetes</taxon>
        <taxon>Pleosporomycetidae</taxon>
        <taxon>Pleosporales</taxon>
        <taxon>Massarineae</taxon>
        <taxon>Periconiaceae</taxon>
        <taxon>Periconia</taxon>
    </lineage>
</organism>
<dbReference type="AlphaFoldDB" id="A0A9W4UFT0"/>